<protein>
    <submittedName>
        <fullName evidence="1">Protein ANKUB1</fullName>
    </submittedName>
</protein>
<reference evidence="1 2" key="1">
    <citation type="submission" date="2022-01" db="EMBL/GenBank/DDBJ databases">
        <title>A high-quality chromosome-level genome assembly of rohu carp, Labeo rohita.</title>
        <authorList>
            <person name="Arick M.A. II"/>
            <person name="Hsu C.-Y."/>
            <person name="Magbanua Z."/>
            <person name="Pechanova O."/>
            <person name="Grover C."/>
            <person name="Miller E."/>
            <person name="Thrash A."/>
            <person name="Ezzel L."/>
            <person name="Alam S."/>
            <person name="Benzie J."/>
            <person name="Hamilton M."/>
            <person name="Karsi A."/>
            <person name="Lawrence M.L."/>
            <person name="Peterson D.G."/>
        </authorList>
    </citation>
    <scope>NUCLEOTIDE SEQUENCE [LARGE SCALE GENOMIC DNA]</scope>
    <source>
        <strain evidence="2">BAU-BD-2019</strain>
        <tissue evidence="1">Blood</tissue>
    </source>
</reference>
<evidence type="ECO:0000313" key="2">
    <source>
        <dbReference type="Proteomes" id="UP000830375"/>
    </source>
</evidence>
<name>A0ABQ8LHD8_LABRO</name>
<organism evidence="1 2">
    <name type="scientific">Labeo rohita</name>
    <name type="common">Indian major carp</name>
    <name type="synonym">Cyprinus rohita</name>
    <dbReference type="NCBI Taxonomy" id="84645"/>
    <lineage>
        <taxon>Eukaryota</taxon>
        <taxon>Metazoa</taxon>
        <taxon>Chordata</taxon>
        <taxon>Craniata</taxon>
        <taxon>Vertebrata</taxon>
        <taxon>Euteleostomi</taxon>
        <taxon>Actinopterygii</taxon>
        <taxon>Neopterygii</taxon>
        <taxon>Teleostei</taxon>
        <taxon>Ostariophysi</taxon>
        <taxon>Cypriniformes</taxon>
        <taxon>Cyprinidae</taxon>
        <taxon>Labeoninae</taxon>
        <taxon>Labeonini</taxon>
        <taxon>Labeo</taxon>
    </lineage>
</organism>
<comment type="caution">
    <text evidence="1">The sequence shown here is derived from an EMBL/GenBank/DDBJ whole genome shotgun (WGS) entry which is preliminary data.</text>
</comment>
<dbReference type="Proteomes" id="UP000830375">
    <property type="component" value="Unassembled WGS sequence"/>
</dbReference>
<proteinExistence type="predicted"/>
<gene>
    <name evidence="1" type="ORF">H4Q32_000008</name>
</gene>
<sequence length="113" mass="12865">MYTTVNFPGCSLPMHIYLQIKTWMHEAQARQRWKESVMIRRMLMDFPWRRCPNPRGKALRGCIEVKESSCGFPVTSSFVGPSCVFHHPTAPPSQGASVVLPQLHPPQIMKSGR</sequence>
<keyword evidence="2" id="KW-1185">Reference proteome</keyword>
<evidence type="ECO:0000313" key="1">
    <source>
        <dbReference type="EMBL" id="KAI2650094.1"/>
    </source>
</evidence>
<accession>A0ABQ8LHD8</accession>
<dbReference type="EMBL" id="JACTAM010000022">
    <property type="protein sequence ID" value="KAI2650094.1"/>
    <property type="molecule type" value="Genomic_DNA"/>
</dbReference>